<gene>
    <name evidence="1" type="ORF">CY0110_09742</name>
</gene>
<dbReference type="InterPro" id="IPR027417">
    <property type="entry name" value="P-loop_NTPase"/>
</dbReference>
<name>A3IGQ5_9CHRO</name>
<dbReference type="eggNOG" id="COG0210">
    <property type="taxonomic scope" value="Bacteria"/>
</dbReference>
<dbReference type="AlphaFoldDB" id="A3IGQ5"/>
<dbReference type="OrthoDB" id="445799at2"/>
<evidence type="ECO:0000313" key="1">
    <source>
        <dbReference type="EMBL" id="EAZ94147.1"/>
    </source>
</evidence>
<organism evidence="1 2">
    <name type="scientific">Crocosphaera chwakensis CCY0110</name>
    <dbReference type="NCBI Taxonomy" id="391612"/>
    <lineage>
        <taxon>Bacteria</taxon>
        <taxon>Bacillati</taxon>
        <taxon>Cyanobacteriota</taxon>
        <taxon>Cyanophyceae</taxon>
        <taxon>Oscillatoriophycideae</taxon>
        <taxon>Chroococcales</taxon>
        <taxon>Aphanothecaceae</taxon>
        <taxon>Crocosphaera</taxon>
        <taxon>Crocosphaera chwakensis</taxon>
    </lineage>
</organism>
<keyword evidence="2" id="KW-1185">Reference proteome</keyword>
<dbReference type="RefSeq" id="WP_008272484.1">
    <property type="nucleotide sequence ID" value="NZ_AAXW01000001.1"/>
</dbReference>
<evidence type="ECO:0000313" key="2">
    <source>
        <dbReference type="Proteomes" id="UP000003781"/>
    </source>
</evidence>
<comment type="caution">
    <text evidence="1">The sequence shown here is derived from an EMBL/GenBank/DDBJ whole genome shotgun (WGS) entry which is preliminary data.</text>
</comment>
<protein>
    <recommendedName>
        <fullName evidence="3">Recombinase family protein</fullName>
    </recommendedName>
</protein>
<dbReference type="EMBL" id="AAXW01000001">
    <property type="protein sequence ID" value="EAZ94147.1"/>
    <property type="molecule type" value="Genomic_DNA"/>
</dbReference>
<sequence length="724" mass="83778">MSVKRTSLWIEGTTRTGKTTQLVKEFCDWVENKRKDKIKSSVQSVTRNLASSVLIFSVNDDNRRDLADRLSLAVNGSYPINCKTPMGWMRDEIKLFWPLLFEELSLKAQFPLLLRPETEQFLATQLWRFFCTTNERSDLNQYPTRLTRNSEFRFIRQTLDLLQLAGASGIMVEHIPYILEHGLERGEYFLEELNNSETEETTVAQLRGDFLLEWQEWCLKRGFLTYGLIYTLYWRYLLPNPHYQRHLIPRYQGVFADDVDDYPAIAKDLFQFLLDNNAFGVFTYNPDGQVRLGLNADPDYLYQLSSHCEIKLLSNYPRIQSNYGDLIVQLSSNPLSVETLPDCFTSIQTISRAELLRNTANFIVETIKNKQINPEDVAIIAPGLDEIARYTLMEILSAASIPIKPLNEQRSLISFPLVKALLTLLGLVYPCLGDCFRGDDIAQMLTTLSYDAEQKIAMIDPVRAGLIADSCYEVKLKTPQLLPIETYPRWDRIGYQATAAYNHLVDWIKVTKEQVTQEQISNPMIVLDKAIQELIEVNYQLSYQQLSALRELTETTRHFWEIDRRLRQYNPNPKSPQETLIEFIQLLQRGTITANPRPMYYLGKKPSYVTLATIFQYRSLRTYHRWQFWLDISSNLWEKGGASVLFCAPLFLRKWSGHTLTPEDEFEADQARLKRILRDLLGRVEDKIILCHSDLSVKGTEQTGALLTLVNGSQEIELTMNNKK</sequence>
<dbReference type="Proteomes" id="UP000003781">
    <property type="component" value="Unassembled WGS sequence"/>
</dbReference>
<accession>A3IGQ5</accession>
<reference evidence="1 2" key="1">
    <citation type="submission" date="2007-03" db="EMBL/GenBank/DDBJ databases">
        <authorList>
            <person name="Stal L."/>
            <person name="Ferriera S."/>
            <person name="Johnson J."/>
            <person name="Kravitz S."/>
            <person name="Beeson K."/>
            <person name="Sutton G."/>
            <person name="Rogers Y.-H."/>
            <person name="Friedman R."/>
            <person name="Frazier M."/>
            <person name="Venter J.C."/>
        </authorList>
    </citation>
    <scope>NUCLEOTIDE SEQUENCE [LARGE SCALE GENOMIC DNA]</scope>
    <source>
        <strain evidence="1 2">CCY0110</strain>
    </source>
</reference>
<dbReference type="SUPFAM" id="SSF52540">
    <property type="entry name" value="P-loop containing nucleoside triphosphate hydrolases"/>
    <property type="match status" value="1"/>
</dbReference>
<proteinExistence type="predicted"/>
<evidence type="ECO:0008006" key="3">
    <source>
        <dbReference type="Google" id="ProtNLM"/>
    </source>
</evidence>